<protein>
    <submittedName>
        <fullName evidence="1">Uncharacterized protein</fullName>
    </submittedName>
</protein>
<dbReference type="Proteomes" id="UP000613113">
    <property type="component" value="Unassembled WGS sequence"/>
</dbReference>
<comment type="caution">
    <text evidence="1">The sequence shown here is derived from an EMBL/GenBank/DDBJ whole genome shotgun (WGS) entry which is preliminary data.</text>
</comment>
<dbReference type="EMBL" id="JACOGC010000001">
    <property type="protein sequence ID" value="MBC3884340.1"/>
    <property type="molecule type" value="Genomic_DNA"/>
</dbReference>
<organism evidence="1 2">
    <name type="scientific">Undibacterium griseum</name>
    <dbReference type="NCBI Taxonomy" id="2762295"/>
    <lineage>
        <taxon>Bacteria</taxon>
        <taxon>Pseudomonadati</taxon>
        <taxon>Pseudomonadota</taxon>
        <taxon>Betaproteobacteria</taxon>
        <taxon>Burkholderiales</taxon>
        <taxon>Oxalobacteraceae</taxon>
        <taxon>Undibacterium</taxon>
    </lineage>
</organism>
<keyword evidence="2" id="KW-1185">Reference proteome</keyword>
<sequence>MVFNWFNAKEEKIFGSSLADFYLERHKTEAINKNNKYVERKQKELFVKMLQQLESFKAKHQSNVYKKAQLGNAFKWRLMESGLSTEHVDQLTRWLTRQL</sequence>
<name>A0ABR6YKA8_9BURK</name>
<accession>A0ABR6YKA8</accession>
<dbReference type="RefSeq" id="WP_186861931.1">
    <property type="nucleotide sequence ID" value="NZ_JACOGC010000001.1"/>
</dbReference>
<reference evidence="1 2" key="1">
    <citation type="submission" date="2020-08" db="EMBL/GenBank/DDBJ databases">
        <title>Novel species isolated from subtropical streams in China.</title>
        <authorList>
            <person name="Lu H."/>
        </authorList>
    </citation>
    <scope>NUCLEOTIDE SEQUENCE [LARGE SCALE GENOMIC DNA]</scope>
    <source>
        <strain evidence="1 2">FT31W</strain>
    </source>
</reference>
<gene>
    <name evidence="1" type="ORF">H8K27_04275</name>
</gene>
<proteinExistence type="predicted"/>
<evidence type="ECO:0000313" key="1">
    <source>
        <dbReference type="EMBL" id="MBC3884340.1"/>
    </source>
</evidence>
<evidence type="ECO:0000313" key="2">
    <source>
        <dbReference type="Proteomes" id="UP000613113"/>
    </source>
</evidence>